<evidence type="ECO:0000256" key="1">
    <source>
        <dbReference type="ARBA" id="ARBA00024353"/>
    </source>
</evidence>
<keyword evidence="4" id="KW-0472">Membrane</keyword>
<dbReference type="KEGG" id="pmq:PM3016_918"/>
<evidence type="ECO:0000256" key="2">
    <source>
        <dbReference type="ARBA" id="ARBA00024438"/>
    </source>
</evidence>
<proteinExistence type="inferred from homology"/>
<dbReference type="Proteomes" id="UP000007523">
    <property type="component" value="Chromosome"/>
</dbReference>
<dbReference type="InterPro" id="IPR027383">
    <property type="entry name" value="Znf_put"/>
</dbReference>
<sequence length="161" mass="17667">MNIMHPNEQDLQRYLNNHMTELENRRVRRHLASCPPCRRKLSALLAVELELADLELLEAPAGLSDRVMAALREEGLGNAEAEASRGSGPPGNAPTAKPAKPYWRRELVHGAIAMAATLMFVSSGLVGRLAALDSDRLEAGVRQGTMVWLQTVQTFSQQLLS</sequence>
<comment type="similarity">
    <text evidence="1">Belongs to the zinc-associated anti-sigma factor (ZAS) superfamily. Anti-sigma-W factor family.</text>
</comment>
<feature type="transmembrane region" description="Helical" evidence="4">
    <location>
        <begin position="107"/>
        <end position="127"/>
    </location>
</feature>
<organism evidence="6 7">
    <name type="scientific">Paenibacillus mucilaginosus 3016</name>
    <dbReference type="NCBI Taxonomy" id="1116391"/>
    <lineage>
        <taxon>Bacteria</taxon>
        <taxon>Bacillati</taxon>
        <taxon>Bacillota</taxon>
        <taxon>Bacilli</taxon>
        <taxon>Bacillales</taxon>
        <taxon>Paenibacillaceae</taxon>
        <taxon>Paenibacillus</taxon>
    </lineage>
</organism>
<dbReference type="HOGENOM" id="CLU_1804297_0_0_9"/>
<evidence type="ECO:0000313" key="6">
    <source>
        <dbReference type="EMBL" id="AFC27862.1"/>
    </source>
</evidence>
<dbReference type="InterPro" id="IPR041916">
    <property type="entry name" value="Anti_sigma_zinc_sf"/>
</dbReference>
<name>H6NBR1_9BACL</name>
<accession>H6NBR1</accession>
<dbReference type="Pfam" id="PF13490">
    <property type="entry name" value="zf-HC2"/>
    <property type="match status" value="1"/>
</dbReference>
<dbReference type="EMBL" id="CP003235">
    <property type="protein sequence ID" value="AFC27862.1"/>
    <property type="molecule type" value="Genomic_DNA"/>
</dbReference>
<feature type="domain" description="Putative zinc-finger" evidence="5">
    <location>
        <begin position="10"/>
        <end position="38"/>
    </location>
</feature>
<gene>
    <name evidence="6" type="ORF">PM3016_918</name>
</gene>
<keyword evidence="4" id="KW-1133">Transmembrane helix</keyword>
<keyword evidence="4" id="KW-0812">Transmembrane</keyword>
<dbReference type="RefSeq" id="WP_014368610.1">
    <property type="nucleotide sequence ID" value="NC_016935.1"/>
</dbReference>
<dbReference type="STRING" id="1116391.PM3016_918"/>
<feature type="region of interest" description="Disordered" evidence="3">
    <location>
        <begin position="77"/>
        <end position="98"/>
    </location>
</feature>
<dbReference type="Gene3D" id="1.10.10.1320">
    <property type="entry name" value="Anti-sigma factor, zinc-finger domain"/>
    <property type="match status" value="1"/>
</dbReference>
<evidence type="ECO:0000256" key="4">
    <source>
        <dbReference type="SAM" id="Phobius"/>
    </source>
</evidence>
<keyword evidence="7" id="KW-1185">Reference proteome</keyword>
<dbReference type="AlphaFoldDB" id="H6NBR1"/>
<protein>
    <recommendedName>
        <fullName evidence="2">Anti-sigma-W factor RsiW</fullName>
    </recommendedName>
</protein>
<evidence type="ECO:0000259" key="5">
    <source>
        <dbReference type="Pfam" id="PF13490"/>
    </source>
</evidence>
<evidence type="ECO:0000256" key="3">
    <source>
        <dbReference type="SAM" id="MobiDB-lite"/>
    </source>
</evidence>
<reference evidence="6 7" key="1">
    <citation type="journal article" date="2012" name="J. Bacteriol.">
        <title>Complete Genome Sequence of Paenibacillus mucilaginosus 3016, a Bacterium Functional as Microbial Fertilizer.</title>
        <authorList>
            <person name="Ma M."/>
            <person name="Wang Z."/>
            <person name="Li L."/>
            <person name="Jiang X."/>
            <person name="Guan D."/>
            <person name="Cao F."/>
            <person name="Chen H."/>
            <person name="Wang X."/>
            <person name="Shen D."/>
            <person name="Du B."/>
            <person name="Li J."/>
        </authorList>
    </citation>
    <scope>NUCLEOTIDE SEQUENCE [LARGE SCALE GENOMIC DNA]</scope>
    <source>
        <strain evidence="6 7">3016</strain>
    </source>
</reference>
<evidence type="ECO:0000313" key="7">
    <source>
        <dbReference type="Proteomes" id="UP000007523"/>
    </source>
</evidence>